<evidence type="ECO:0000313" key="3">
    <source>
        <dbReference type="Proteomes" id="UP000279236"/>
    </source>
</evidence>
<feature type="compositionally biased region" description="Basic residues" evidence="1">
    <location>
        <begin position="113"/>
        <end position="125"/>
    </location>
</feature>
<evidence type="ECO:0000313" key="2">
    <source>
        <dbReference type="EMBL" id="RSH87571.1"/>
    </source>
</evidence>
<evidence type="ECO:0000256" key="1">
    <source>
        <dbReference type="SAM" id="MobiDB-lite"/>
    </source>
</evidence>
<gene>
    <name evidence="2" type="ORF">EHS24_000081</name>
</gene>
<accession>A0A427Y8Y6</accession>
<comment type="caution">
    <text evidence="2">The sequence shown here is derived from an EMBL/GenBank/DDBJ whole genome shotgun (WGS) entry which is preliminary data.</text>
</comment>
<keyword evidence="3" id="KW-1185">Reference proteome</keyword>
<name>A0A427Y8Y6_9TREE</name>
<dbReference type="Proteomes" id="UP000279236">
    <property type="component" value="Unassembled WGS sequence"/>
</dbReference>
<reference evidence="2 3" key="1">
    <citation type="submission" date="2018-11" db="EMBL/GenBank/DDBJ databases">
        <title>Genome sequence of Apiotrichum porosum DSM 27194.</title>
        <authorList>
            <person name="Aliyu H."/>
            <person name="Gorte O."/>
            <person name="Ochsenreither K."/>
        </authorList>
    </citation>
    <scope>NUCLEOTIDE SEQUENCE [LARGE SCALE GENOMIC DNA]</scope>
    <source>
        <strain evidence="2 3">DSM 27194</strain>
    </source>
</reference>
<proteinExistence type="predicted"/>
<dbReference type="EMBL" id="RSCE01000001">
    <property type="protein sequence ID" value="RSH87571.1"/>
    <property type="molecule type" value="Genomic_DNA"/>
</dbReference>
<feature type="region of interest" description="Disordered" evidence="1">
    <location>
        <begin position="1"/>
        <end position="53"/>
    </location>
</feature>
<sequence>MPDMPTRKRKAPITAGNELDTATAPPSPKENDSSSPPPEVPLSASEAALASQHKSRLLFISSHPELYANIDLDADTVHVLLKTSFFKDVSAKDCRTPAQSKAKTKSSGSKTDNKRKGKARRKRSS</sequence>
<dbReference type="RefSeq" id="XP_028479779.1">
    <property type="nucleotide sequence ID" value="XM_028615922.1"/>
</dbReference>
<dbReference type="AlphaFoldDB" id="A0A427Y8Y6"/>
<protein>
    <submittedName>
        <fullName evidence="2">Uncharacterized protein</fullName>
    </submittedName>
</protein>
<dbReference type="GeneID" id="39584624"/>
<feature type="region of interest" description="Disordered" evidence="1">
    <location>
        <begin position="91"/>
        <end position="125"/>
    </location>
</feature>
<organism evidence="2 3">
    <name type="scientific">Apiotrichum porosum</name>
    <dbReference type="NCBI Taxonomy" id="105984"/>
    <lineage>
        <taxon>Eukaryota</taxon>
        <taxon>Fungi</taxon>
        <taxon>Dikarya</taxon>
        <taxon>Basidiomycota</taxon>
        <taxon>Agaricomycotina</taxon>
        <taxon>Tremellomycetes</taxon>
        <taxon>Trichosporonales</taxon>
        <taxon>Trichosporonaceae</taxon>
        <taxon>Apiotrichum</taxon>
    </lineage>
</organism>